<dbReference type="InterPro" id="IPR003509">
    <property type="entry name" value="UPF0102_YraN-like"/>
</dbReference>
<reference evidence="4" key="1">
    <citation type="submission" date="2023-06" db="EMBL/GenBank/DDBJ databases">
        <title>Identification and characterization of horizontal gene transfer across gut microbiota members of farm animals based on homology search.</title>
        <authorList>
            <person name="Zeman M."/>
            <person name="Kubasova T."/>
            <person name="Jahodarova E."/>
            <person name="Nykrynova M."/>
            <person name="Rychlik I."/>
        </authorList>
    </citation>
    <scope>NUCLEOTIDE SEQUENCE [LARGE SCALE GENOMIC DNA]</scope>
    <source>
        <strain evidence="4">154_Feed</strain>
    </source>
</reference>
<gene>
    <name evidence="3" type="ORF">QUW28_00455</name>
</gene>
<organism evidence="3 4">
    <name type="scientific">Enorma phocaeensis</name>
    <dbReference type="NCBI Taxonomy" id="1871019"/>
    <lineage>
        <taxon>Bacteria</taxon>
        <taxon>Bacillati</taxon>
        <taxon>Actinomycetota</taxon>
        <taxon>Coriobacteriia</taxon>
        <taxon>Coriobacteriales</taxon>
        <taxon>Coriobacteriaceae</taxon>
        <taxon>Enorma</taxon>
    </lineage>
</organism>
<comment type="caution">
    <text evidence="3">The sequence shown here is derived from an EMBL/GenBank/DDBJ whole genome shotgun (WGS) entry which is preliminary data.</text>
</comment>
<evidence type="ECO:0000256" key="2">
    <source>
        <dbReference type="HAMAP-Rule" id="MF_00048"/>
    </source>
</evidence>
<name>A0ABT7V7R7_9ACTN</name>
<dbReference type="RefSeq" id="WP_289543685.1">
    <property type="nucleotide sequence ID" value="NZ_JAUDDZ010000001.1"/>
</dbReference>
<evidence type="ECO:0000313" key="3">
    <source>
        <dbReference type="EMBL" id="MDM8273974.1"/>
    </source>
</evidence>
<dbReference type="Pfam" id="PF02021">
    <property type="entry name" value="UPF0102"/>
    <property type="match status" value="1"/>
</dbReference>
<evidence type="ECO:0000313" key="4">
    <source>
        <dbReference type="Proteomes" id="UP001529421"/>
    </source>
</evidence>
<dbReference type="PANTHER" id="PTHR34039">
    <property type="entry name" value="UPF0102 PROTEIN YRAN"/>
    <property type="match status" value="1"/>
</dbReference>
<dbReference type="HAMAP" id="MF_00048">
    <property type="entry name" value="UPF0102"/>
    <property type="match status" value="1"/>
</dbReference>
<dbReference type="CDD" id="cd20736">
    <property type="entry name" value="PoNe_Nuclease"/>
    <property type="match status" value="1"/>
</dbReference>
<dbReference type="Proteomes" id="UP001529421">
    <property type="component" value="Unassembled WGS sequence"/>
</dbReference>
<protein>
    <recommendedName>
        <fullName evidence="2">UPF0102 protein QUW28_00455</fullName>
    </recommendedName>
</protein>
<comment type="similarity">
    <text evidence="1 2">Belongs to the UPF0102 family.</text>
</comment>
<dbReference type="SUPFAM" id="SSF52980">
    <property type="entry name" value="Restriction endonuclease-like"/>
    <property type="match status" value="1"/>
</dbReference>
<keyword evidence="4" id="KW-1185">Reference proteome</keyword>
<dbReference type="Gene3D" id="3.40.1350.10">
    <property type="match status" value="1"/>
</dbReference>
<dbReference type="InterPro" id="IPR011856">
    <property type="entry name" value="tRNA_endonuc-like_dom_sf"/>
</dbReference>
<dbReference type="InterPro" id="IPR011335">
    <property type="entry name" value="Restrct_endonuc-II-like"/>
</dbReference>
<dbReference type="EMBL" id="JAUDDZ010000001">
    <property type="protein sequence ID" value="MDM8273974.1"/>
    <property type="molecule type" value="Genomic_DNA"/>
</dbReference>
<accession>A0ABT7V7R7</accession>
<dbReference type="PANTHER" id="PTHR34039:SF1">
    <property type="entry name" value="UPF0102 PROTEIN YRAN"/>
    <property type="match status" value="1"/>
</dbReference>
<sequence>MSDTSDGQVSTMGFDDFYEAGVRTIDDLTPEEVAALGPKSLGSLGEVLAACYLDARGYEVLEHNYRCPEGEADLIAYDPETDDIVLVEVKTRRARASDQLFPEEAVDNAKRRRYRRIAACYIMDHYPVLSMRFDVIAITIIGDNDADLSHYFDVFGWEAGR</sequence>
<proteinExistence type="inferred from homology"/>
<evidence type="ECO:0000256" key="1">
    <source>
        <dbReference type="ARBA" id="ARBA00006738"/>
    </source>
</evidence>